<proteinExistence type="predicted"/>
<gene>
    <name evidence="1" type="ORF">DSAG12_00614</name>
</gene>
<dbReference type="AlphaFoldDB" id="A0A5B9D7H4"/>
<dbReference type="Proteomes" id="UP000321408">
    <property type="component" value="Chromosome"/>
</dbReference>
<dbReference type="EMBL" id="CP042905">
    <property type="protein sequence ID" value="QEE14797.1"/>
    <property type="molecule type" value="Genomic_DNA"/>
</dbReference>
<dbReference type="GeneID" id="41328618"/>
<sequence>MLDRKLYRIIIDTLGKAHFEYYPDNFSKRILVQKVLYLLTHGKANPKLHLAYKWSFYLHGPYSSEIAHMVYYMNDFSASLLDETQDILDKQEIEAINHFKEFDKETTPFLDKLSKEDLYEMFATITYISEQVDYNKTSIEQKFGIFKPELREKINMEDFDAILETMTEFNYI</sequence>
<evidence type="ECO:0000313" key="1">
    <source>
        <dbReference type="EMBL" id="QEE14797.1"/>
    </source>
</evidence>
<accession>A0A5B9D7H4</accession>
<protein>
    <recommendedName>
        <fullName evidence="3">Antitoxin SocA-like Panacea domain-containing protein</fullName>
    </recommendedName>
</protein>
<organism evidence="1 2">
    <name type="scientific">Promethearchaeum syntrophicum</name>
    <dbReference type="NCBI Taxonomy" id="2594042"/>
    <lineage>
        <taxon>Archaea</taxon>
        <taxon>Promethearchaeati</taxon>
        <taxon>Promethearchaeota</taxon>
        <taxon>Promethearchaeia</taxon>
        <taxon>Promethearchaeales</taxon>
        <taxon>Promethearchaeaceae</taxon>
        <taxon>Promethearchaeum</taxon>
    </lineage>
</organism>
<name>A0A5B9D7H4_9ARCH</name>
<dbReference type="KEGG" id="psyt:DSAG12_00614"/>
<reference evidence="1 2" key="2">
    <citation type="journal article" date="2024" name="Int. J. Syst. Evol. Microbiol.">
        <title>Promethearchaeum syntrophicum gen. nov., sp. nov., an anaerobic, obligately syntrophic archaeon, the first isolate of the lineage 'Asgard' archaea, and proposal of the new archaeal phylum Promethearchaeota phyl. nov. and kingdom Promethearchaeati regn. nov.</title>
        <authorList>
            <person name="Imachi H."/>
            <person name="Nobu M.K."/>
            <person name="Kato S."/>
            <person name="Takaki Y."/>
            <person name="Miyazaki M."/>
            <person name="Miyata M."/>
            <person name="Ogawara M."/>
            <person name="Saito Y."/>
            <person name="Sakai S."/>
            <person name="Tahara Y.O."/>
            <person name="Takano Y."/>
            <person name="Tasumi E."/>
            <person name="Uematsu K."/>
            <person name="Yoshimura T."/>
            <person name="Itoh T."/>
            <person name="Ohkuma M."/>
            <person name="Takai K."/>
        </authorList>
    </citation>
    <scope>NUCLEOTIDE SEQUENCE [LARGE SCALE GENOMIC DNA]</scope>
    <source>
        <strain evidence="1 2">MK-D1</strain>
    </source>
</reference>
<keyword evidence="2" id="KW-1185">Reference proteome</keyword>
<dbReference type="RefSeq" id="WP_147661737.1">
    <property type="nucleotide sequence ID" value="NZ_CP042905.2"/>
</dbReference>
<evidence type="ECO:0000313" key="2">
    <source>
        <dbReference type="Proteomes" id="UP000321408"/>
    </source>
</evidence>
<evidence type="ECO:0008006" key="3">
    <source>
        <dbReference type="Google" id="ProtNLM"/>
    </source>
</evidence>
<reference evidence="1 2" key="1">
    <citation type="journal article" date="2020" name="Nature">
        <title>Isolation of an archaeon at the prokaryote-eukaryote interface.</title>
        <authorList>
            <person name="Imachi H."/>
            <person name="Nobu M.K."/>
            <person name="Nakahara N."/>
            <person name="Morono Y."/>
            <person name="Ogawara M."/>
            <person name="Takaki Y."/>
            <person name="Takano Y."/>
            <person name="Uematsu K."/>
            <person name="Ikuta T."/>
            <person name="Ito M."/>
            <person name="Matsui Y."/>
            <person name="Miyazaki M."/>
            <person name="Murata K."/>
            <person name="Saito Y."/>
            <person name="Sakai S."/>
            <person name="Song C."/>
            <person name="Tasumi E."/>
            <person name="Yamanaka Y."/>
            <person name="Yamaguchi T."/>
            <person name="Kamagata Y."/>
            <person name="Tamaki H."/>
            <person name="Takai K."/>
        </authorList>
    </citation>
    <scope>NUCLEOTIDE SEQUENCE [LARGE SCALE GENOMIC DNA]</scope>
    <source>
        <strain evidence="1 2">MK-D1</strain>
    </source>
</reference>